<dbReference type="Proteomes" id="UP000664096">
    <property type="component" value="Unassembled WGS sequence"/>
</dbReference>
<dbReference type="InterPro" id="IPR000073">
    <property type="entry name" value="AB_hydrolase_1"/>
</dbReference>
<dbReference type="EMBL" id="JAEKJZ010000009">
    <property type="protein sequence ID" value="MBN9673939.1"/>
    <property type="molecule type" value="Genomic_DNA"/>
</dbReference>
<sequence>MSDPIVFVPGLLCTETLFASQIAAFADRPIMVANHREHDSIAAIAASVLEGAPGRFSLIGLSMGGYIAMEILRQAPERVARLALIDTSARPDTPEQTQRRKFLADLTRKKGFNKVPPLLFPGFVHERNEDNEDLKAVLKEMAMETGPEAFIRQQTAIMNRIDSRPGLQRIACPATVLVGEGDRLTPPEFAEEIHRLIPGSELEVLQEAGHLSPLETPNEVTSVLRRFLNRT</sequence>
<dbReference type="PRINTS" id="PR00111">
    <property type="entry name" value="ABHYDROLASE"/>
</dbReference>
<comment type="caution">
    <text evidence="2">The sequence shown here is derived from an EMBL/GenBank/DDBJ whole genome shotgun (WGS) entry which is preliminary data.</text>
</comment>
<gene>
    <name evidence="2" type="ORF">JF539_26515</name>
</gene>
<name>A0A939EJ34_9HYPH</name>
<keyword evidence="2" id="KW-0378">Hydrolase</keyword>
<dbReference type="InterPro" id="IPR050228">
    <property type="entry name" value="Carboxylesterase_BioH"/>
</dbReference>
<reference evidence="2" key="1">
    <citation type="submission" date="2020-12" db="EMBL/GenBank/DDBJ databases">
        <title>Oil enriched cultivation method for isolating marine PHA-producing bacteria.</title>
        <authorList>
            <person name="Zheng W."/>
            <person name="Yu S."/>
            <person name="Huang Y."/>
        </authorList>
    </citation>
    <scope>NUCLEOTIDE SEQUENCE</scope>
    <source>
        <strain evidence="2">SY-2-12</strain>
    </source>
</reference>
<dbReference type="Gene3D" id="3.40.50.1820">
    <property type="entry name" value="alpha/beta hydrolase"/>
    <property type="match status" value="1"/>
</dbReference>
<dbReference type="SUPFAM" id="SSF53474">
    <property type="entry name" value="alpha/beta-Hydrolases"/>
    <property type="match status" value="1"/>
</dbReference>
<dbReference type="InterPro" id="IPR029058">
    <property type="entry name" value="AB_hydrolase_fold"/>
</dbReference>
<dbReference type="AlphaFoldDB" id="A0A939EJ34"/>
<dbReference type="Pfam" id="PF12697">
    <property type="entry name" value="Abhydrolase_6"/>
    <property type="match status" value="1"/>
</dbReference>
<evidence type="ECO:0000313" key="3">
    <source>
        <dbReference type="Proteomes" id="UP000664096"/>
    </source>
</evidence>
<feature type="domain" description="AB hydrolase-1" evidence="1">
    <location>
        <begin position="39"/>
        <end position="220"/>
    </location>
</feature>
<dbReference type="RefSeq" id="WP_207144251.1">
    <property type="nucleotide sequence ID" value="NZ_JAEKJZ010000009.1"/>
</dbReference>
<dbReference type="GO" id="GO:0016787">
    <property type="term" value="F:hydrolase activity"/>
    <property type="evidence" value="ECO:0007669"/>
    <property type="project" value="UniProtKB-KW"/>
</dbReference>
<dbReference type="PANTHER" id="PTHR43194">
    <property type="entry name" value="HYDROLASE ALPHA/BETA FOLD FAMILY"/>
    <property type="match status" value="1"/>
</dbReference>
<protein>
    <submittedName>
        <fullName evidence="2">Alpha/beta fold hydrolase</fullName>
    </submittedName>
</protein>
<dbReference type="PANTHER" id="PTHR43194:SF2">
    <property type="entry name" value="PEROXISOMAL MEMBRANE PROTEIN LPX1"/>
    <property type="match status" value="1"/>
</dbReference>
<proteinExistence type="predicted"/>
<evidence type="ECO:0000313" key="2">
    <source>
        <dbReference type="EMBL" id="MBN9673939.1"/>
    </source>
</evidence>
<organism evidence="2 3">
    <name type="scientific">Roseibium aggregatum</name>
    <dbReference type="NCBI Taxonomy" id="187304"/>
    <lineage>
        <taxon>Bacteria</taxon>
        <taxon>Pseudomonadati</taxon>
        <taxon>Pseudomonadota</taxon>
        <taxon>Alphaproteobacteria</taxon>
        <taxon>Hyphomicrobiales</taxon>
        <taxon>Stappiaceae</taxon>
        <taxon>Roseibium</taxon>
    </lineage>
</organism>
<accession>A0A939EJ34</accession>
<evidence type="ECO:0000259" key="1">
    <source>
        <dbReference type="Pfam" id="PF12697"/>
    </source>
</evidence>